<dbReference type="EMBL" id="WNLA01000001">
    <property type="protein sequence ID" value="MTW00985.1"/>
    <property type="molecule type" value="Genomic_DNA"/>
</dbReference>
<keyword evidence="2" id="KW-0808">Transferase</keyword>
<name>A0A6L6PU37_9BURK</name>
<dbReference type="SUPFAM" id="SSF55729">
    <property type="entry name" value="Acyl-CoA N-acyltransferases (Nat)"/>
    <property type="match status" value="1"/>
</dbReference>
<accession>A0A6L6PU37</accession>
<comment type="caution">
    <text evidence="2">The sequence shown here is derived from an EMBL/GenBank/DDBJ whole genome shotgun (WGS) entry which is preliminary data.</text>
</comment>
<evidence type="ECO:0000313" key="3">
    <source>
        <dbReference type="Proteomes" id="UP000484015"/>
    </source>
</evidence>
<dbReference type="OrthoDB" id="5295305at2"/>
<reference evidence="2 3" key="1">
    <citation type="submission" date="2019-11" db="EMBL/GenBank/DDBJ databases">
        <title>Type strains purchased from KCTC, JCM and DSMZ.</title>
        <authorList>
            <person name="Lu H."/>
        </authorList>
    </citation>
    <scope>NUCLEOTIDE SEQUENCE [LARGE SCALE GENOMIC DNA]</scope>
    <source>
        <strain evidence="2 3">KCTC 42409</strain>
    </source>
</reference>
<proteinExistence type="predicted"/>
<gene>
    <name evidence="2" type="ORF">GM668_02670</name>
</gene>
<protein>
    <submittedName>
        <fullName evidence="2">GNAT family N-acetyltransferase</fullName>
    </submittedName>
</protein>
<dbReference type="RefSeq" id="WP_155437354.1">
    <property type="nucleotide sequence ID" value="NZ_WNLA01000001.1"/>
</dbReference>
<dbReference type="PANTHER" id="PTHR43610">
    <property type="entry name" value="BLL6696 PROTEIN"/>
    <property type="match status" value="1"/>
</dbReference>
<dbReference type="InterPro" id="IPR000182">
    <property type="entry name" value="GNAT_dom"/>
</dbReference>
<keyword evidence="3" id="KW-1185">Reference proteome</keyword>
<dbReference type="Pfam" id="PF13302">
    <property type="entry name" value="Acetyltransf_3"/>
    <property type="match status" value="1"/>
</dbReference>
<dbReference type="GO" id="GO:0016747">
    <property type="term" value="F:acyltransferase activity, transferring groups other than amino-acyl groups"/>
    <property type="evidence" value="ECO:0007669"/>
    <property type="project" value="InterPro"/>
</dbReference>
<evidence type="ECO:0000259" key="1">
    <source>
        <dbReference type="Pfam" id="PF13302"/>
    </source>
</evidence>
<sequence>MTELGTQLENCRLELNGVRLEPLGPQHADGLRAAAADGELWKLRITSVPEPQDTDAYIQTALDMRPGRFAFAVIDTLSNTVIGTTSYHDIVPAINRVEIGYTWYARSRQRTSVNTTCKLLLLSYAFETLGCAVVGFRTDNFNFTSQAAIERLGARKDGVLRHHAQRRDGTVRDTVMYSIMQGEWPEVKAQLRYRLQRG</sequence>
<dbReference type="Gene3D" id="3.40.630.30">
    <property type="match status" value="1"/>
</dbReference>
<organism evidence="2 3">
    <name type="scientific">Pseudoduganella ginsengisoli</name>
    <dbReference type="NCBI Taxonomy" id="1462440"/>
    <lineage>
        <taxon>Bacteria</taxon>
        <taxon>Pseudomonadati</taxon>
        <taxon>Pseudomonadota</taxon>
        <taxon>Betaproteobacteria</taxon>
        <taxon>Burkholderiales</taxon>
        <taxon>Oxalobacteraceae</taxon>
        <taxon>Telluria group</taxon>
        <taxon>Pseudoduganella</taxon>
    </lineage>
</organism>
<evidence type="ECO:0000313" key="2">
    <source>
        <dbReference type="EMBL" id="MTW00985.1"/>
    </source>
</evidence>
<dbReference type="PANTHER" id="PTHR43610:SF1">
    <property type="entry name" value="N-ACETYLTRANSFERASE DOMAIN-CONTAINING PROTEIN"/>
    <property type="match status" value="1"/>
</dbReference>
<dbReference type="AlphaFoldDB" id="A0A6L6PU37"/>
<dbReference type="Proteomes" id="UP000484015">
    <property type="component" value="Unassembled WGS sequence"/>
</dbReference>
<feature type="domain" description="N-acetyltransferase" evidence="1">
    <location>
        <begin position="19"/>
        <end position="155"/>
    </location>
</feature>
<dbReference type="InterPro" id="IPR016181">
    <property type="entry name" value="Acyl_CoA_acyltransferase"/>
</dbReference>